<dbReference type="KEGG" id="bbel:109482386"/>
<gene>
    <name evidence="3" type="primary">LOC109482386</name>
</gene>
<evidence type="ECO:0000313" key="3">
    <source>
        <dbReference type="RefSeq" id="XP_019640650.1"/>
    </source>
</evidence>
<dbReference type="AlphaFoldDB" id="A0A6P4ZHI7"/>
<protein>
    <submittedName>
        <fullName evidence="3">Uncharacterized protein LOC109482386</fullName>
    </submittedName>
</protein>
<feature type="region of interest" description="Disordered" evidence="1">
    <location>
        <begin position="228"/>
        <end position="384"/>
    </location>
</feature>
<evidence type="ECO:0000256" key="1">
    <source>
        <dbReference type="SAM" id="MobiDB-lite"/>
    </source>
</evidence>
<feature type="compositionally biased region" description="Low complexity" evidence="1">
    <location>
        <begin position="258"/>
        <end position="277"/>
    </location>
</feature>
<evidence type="ECO:0000313" key="2">
    <source>
        <dbReference type="Proteomes" id="UP000515135"/>
    </source>
</evidence>
<dbReference type="RefSeq" id="XP_019640650.1">
    <property type="nucleotide sequence ID" value="XM_019785091.1"/>
</dbReference>
<accession>A0A6P4ZHI7</accession>
<sequence>MMATMAFCDEKPGWFQGKENDLLRALMAAKDLQWNQKEENGVKQIIEDIQAGRDPTEESEVIRMELAYAFKDLMSLNPYREEQIKSWFRQFLGGDLASDVFQESEKIMNEELRKKSYVQHHLDFSRRQKGAWNHVVSDAKRDRDMTDHNKSILKRISTDASKVFALPPEDLEAEKAMLVMSYGQDTANRIMNGIQAVHDEVRGKAHAQSEAEKAMKELLAGHPAQVQPVAAKPGQVQAADANPAQVQAATRTREDAAATKPAQAQAAAARPVQVQAADAKRTQEDAAGTQGKSAAANPAKVENAAAKRVHVQAADDDDDDDGANPTEVQVAGAKRTPEDGAGAKRTQGQAATPTEVQAARSQQNAAKPARGKAAQGKPTPGQAA</sequence>
<keyword evidence="2" id="KW-1185">Reference proteome</keyword>
<name>A0A6P4ZHI7_BRABE</name>
<feature type="compositionally biased region" description="Low complexity" evidence="1">
    <location>
        <begin position="294"/>
        <end position="306"/>
    </location>
</feature>
<organism evidence="2 3">
    <name type="scientific">Branchiostoma belcheri</name>
    <name type="common">Amphioxus</name>
    <dbReference type="NCBI Taxonomy" id="7741"/>
    <lineage>
        <taxon>Eukaryota</taxon>
        <taxon>Metazoa</taxon>
        <taxon>Chordata</taxon>
        <taxon>Cephalochordata</taxon>
        <taxon>Leptocardii</taxon>
        <taxon>Amphioxiformes</taxon>
        <taxon>Branchiostomatidae</taxon>
        <taxon>Branchiostoma</taxon>
    </lineage>
</organism>
<dbReference type="OrthoDB" id="10353782at2759"/>
<feature type="compositionally biased region" description="Low complexity" evidence="1">
    <location>
        <begin position="235"/>
        <end position="250"/>
    </location>
</feature>
<reference evidence="3" key="1">
    <citation type="submission" date="2025-08" db="UniProtKB">
        <authorList>
            <consortium name="RefSeq"/>
        </authorList>
    </citation>
    <scope>IDENTIFICATION</scope>
    <source>
        <tissue evidence="3">Gonad</tissue>
    </source>
</reference>
<proteinExistence type="predicted"/>
<dbReference type="GeneID" id="109482386"/>
<feature type="compositionally biased region" description="Polar residues" evidence="1">
    <location>
        <begin position="346"/>
        <end position="365"/>
    </location>
</feature>
<dbReference type="Proteomes" id="UP000515135">
    <property type="component" value="Unplaced"/>
</dbReference>